<comment type="caution">
    <text evidence="1">The sequence shown here is derived from an EMBL/GenBank/DDBJ whole genome shotgun (WGS) entry which is preliminary data.</text>
</comment>
<keyword evidence="2" id="KW-1185">Reference proteome</keyword>
<sequence length="50" mass="5204">MTPEGSADGPKTPPVCPYRRLPAGAEMLTVLGLPVGLRERKANHGNSASC</sequence>
<dbReference type="PROSITE" id="PS51139">
    <property type="entry name" value="GTF2I"/>
    <property type="match status" value="1"/>
</dbReference>
<dbReference type="Proteomes" id="UP000597617">
    <property type="component" value="Unassembled WGS sequence"/>
</dbReference>
<dbReference type="InterPro" id="IPR004212">
    <property type="entry name" value="GTF2I"/>
</dbReference>
<name>A0ABS0IG50_9BACT</name>
<proteinExistence type="predicted"/>
<gene>
    <name evidence="1" type="ORF">I2I05_08005</name>
</gene>
<protein>
    <submittedName>
        <fullName evidence="1">Uncharacterized protein</fullName>
    </submittedName>
</protein>
<evidence type="ECO:0000313" key="2">
    <source>
        <dbReference type="Proteomes" id="UP000597617"/>
    </source>
</evidence>
<dbReference type="RefSeq" id="WP_196281714.1">
    <property type="nucleotide sequence ID" value="NZ_JADQDQ010000003.1"/>
</dbReference>
<evidence type="ECO:0000313" key="1">
    <source>
        <dbReference type="EMBL" id="MBF9237339.1"/>
    </source>
</evidence>
<organism evidence="1 2">
    <name type="scientific">Hymenobacter jeongseonensis</name>
    <dbReference type="NCBI Taxonomy" id="2791027"/>
    <lineage>
        <taxon>Bacteria</taxon>
        <taxon>Pseudomonadati</taxon>
        <taxon>Bacteroidota</taxon>
        <taxon>Cytophagia</taxon>
        <taxon>Cytophagales</taxon>
        <taxon>Hymenobacteraceae</taxon>
        <taxon>Hymenobacter</taxon>
    </lineage>
</organism>
<accession>A0ABS0IG50</accession>
<reference evidence="1 2" key="1">
    <citation type="submission" date="2020-11" db="EMBL/GenBank/DDBJ databases">
        <authorList>
            <person name="Kim M.K."/>
        </authorList>
    </citation>
    <scope>NUCLEOTIDE SEQUENCE [LARGE SCALE GENOMIC DNA]</scope>
    <source>
        <strain evidence="1 2">BT683</strain>
    </source>
</reference>
<dbReference type="EMBL" id="JADQDQ010000003">
    <property type="protein sequence ID" value="MBF9237339.1"/>
    <property type="molecule type" value="Genomic_DNA"/>
</dbReference>